<reference evidence="3" key="1">
    <citation type="submission" date="2019-05" db="EMBL/GenBank/DDBJ databases">
        <title>Flavobacterium profundi sp. nov., isolated from a deep-sea seamount.</title>
        <authorList>
            <person name="Zhang D.-C."/>
        </authorList>
    </citation>
    <scope>NUCLEOTIDE SEQUENCE [LARGE SCALE GENOMIC DNA]</scope>
    <source>
        <strain evidence="3">TP390</strain>
    </source>
</reference>
<evidence type="ECO:0000313" key="2">
    <source>
        <dbReference type="EMBL" id="MVO10796.1"/>
    </source>
</evidence>
<accession>A0A6I4IV83</accession>
<proteinExistence type="predicted"/>
<gene>
    <name evidence="2" type="ORF">GOQ30_16615</name>
</gene>
<dbReference type="AlphaFoldDB" id="A0A6I4IV83"/>
<feature type="signal peptide" evidence="1">
    <location>
        <begin position="1"/>
        <end position="21"/>
    </location>
</feature>
<comment type="caution">
    <text evidence="2">The sequence shown here is derived from an EMBL/GenBank/DDBJ whole genome shotgun (WGS) entry which is preliminary data.</text>
</comment>
<evidence type="ECO:0000313" key="3">
    <source>
        <dbReference type="Proteomes" id="UP000431264"/>
    </source>
</evidence>
<keyword evidence="3" id="KW-1185">Reference proteome</keyword>
<sequence length="129" mass="14528">MKKILKLVVLFLLLQSFQCEKPIVEKSRNSYITDLRNDKQAILDYVASFPCDTATGCSFIAFGSKPCGGPWEYLAYSNAVDESHLTEMVNSYNELEHSYNIEFEIFSDCAVVNPPQQVDCINGICTIIN</sequence>
<feature type="chain" id="PRO_5026006212" evidence="1">
    <location>
        <begin position="22"/>
        <end position="129"/>
    </location>
</feature>
<protein>
    <submittedName>
        <fullName evidence="2">Uncharacterized protein</fullName>
    </submittedName>
</protein>
<dbReference type="EMBL" id="WQLW01000015">
    <property type="protein sequence ID" value="MVO10796.1"/>
    <property type="molecule type" value="Genomic_DNA"/>
</dbReference>
<evidence type="ECO:0000256" key="1">
    <source>
        <dbReference type="SAM" id="SignalP"/>
    </source>
</evidence>
<keyword evidence="1" id="KW-0732">Signal</keyword>
<dbReference type="Proteomes" id="UP000431264">
    <property type="component" value="Unassembled WGS sequence"/>
</dbReference>
<name>A0A6I4IV83_9FLAO</name>
<dbReference type="RefSeq" id="WP_140999220.1">
    <property type="nucleotide sequence ID" value="NZ_VDCZ01000015.1"/>
</dbReference>
<organism evidence="2 3">
    <name type="scientific">Flavobacterium profundi</name>
    <dbReference type="NCBI Taxonomy" id="1774945"/>
    <lineage>
        <taxon>Bacteria</taxon>
        <taxon>Pseudomonadati</taxon>
        <taxon>Bacteroidota</taxon>
        <taxon>Flavobacteriia</taxon>
        <taxon>Flavobacteriales</taxon>
        <taxon>Flavobacteriaceae</taxon>
        <taxon>Flavobacterium</taxon>
    </lineage>
</organism>
<dbReference type="OrthoDB" id="5526158at2"/>